<organism evidence="7 8">
    <name type="scientific">Novipirellula aureliae</name>
    <dbReference type="NCBI Taxonomy" id="2527966"/>
    <lineage>
        <taxon>Bacteria</taxon>
        <taxon>Pseudomonadati</taxon>
        <taxon>Planctomycetota</taxon>
        <taxon>Planctomycetia</taxon>
        <taxon>Pirellulales</taxon>
        <taxon>Pirellulaceae</taxon>
        <taxon>Novipirellula</taxon>
    </lineage>
</organism>
<evidence type="ECO:0000256" key="4">
    <source>
        <dbReference type="SAM" id="MobiDB-lite"/>
    </source>
</evidence>
<dbReference type="PANTHER" id="PTHR11877">
    <property type="entry name" value="HYDROXYMETHYLGLUTARYL-COA SYNTHASE"/>
    <property type="match status" value="1"/>
</dbReference>
<feature type="compositionally biased region" description="Basic residues" evidence="4">
    <location>
        <begin position="74"/>
        <end position="92"/>
    </location>
</feature>
<dbReference type="InterPro" id="IPR001099">
    <property type="entry name" value="Chalcone/stilbene_synt_N"/>
</dbReference>
<gene>
    <name evidence="7" type="ORF">Q31b_38500</name>
</gene>
<dbReference type="PANTHER" id="PTHR11877:SF46">
    <property type="entry name" value="TYPE III POLYKETIDE SYNTHASE A"/>
    <property type="match status" value="1"/>
</dbReference>
<evidence type="ECO:0000259" key="5">
    <source>
        <dbReference type="Pfam" id="PF00195"/>
    </source>
</evidence>
<keyword evidence="2 7" id="KW-0808">Transferase</keyword>
<dbReference type="SUPFAM" id="SSF53901">
    <property type="entry name" value="Thiolase-like"/>
    <property type="match status" value="1"/>
</dbReference>
<feature type="region of interest" description="Disordered" evidence="4">
    <location>
        <begin position="70"/>
        <end position="139"/>
    </location>
</feature>
<feature type="domain" description="Chalcone/stilbene synthase N-terminal" evidence="5">
    <location>
        <begin position="133"/>
        <end position="268"/>
    </location>
</feature>
<dbReference type="GO" id="GO:0016747">
    <property type="term" value="F:acyltransferase activity, transferring groups other than amino-acyl groups"/>
    <property type="evidence" value="ECO:0007669"/>
    <property type="project" value="InterPro"/>
</dbReference>
<dbReference type="Proteomes" id="UP000315471">
    <property type="component" value="Unassembled WGS sequence"/>
</dbReference>
<feature type="compositionally biased region" description="Polar residues" evidence="4">
    <location>
        <begin position="111"/>
        <end position="122"/>
    </location>
</feature>
<accession>A0A5C6DQ75</accession>
<dbReference type="Pfam" id="PF02797">
    <property type="entry name" value="Chal_sti_synt_C"/>
    <property type="match status" value="1"/>
</dbReference>
<dbReference type="Pfam" id="PF00195">
    <property type="entry name" value="Chal_sti_synt_N"/>
    <property type="match status" value="1"/>
</dbReference>
<dbReference type="Gene3D" id="3.40.47.10">
    <property type="match status" value="2"/>
</dbReference>
<comment type="similarity">
    <text evidence="1">Belongs to the thiolase-like superfamily. Chalcone/stilbene synthases family.</text>
</comment>
<dbReference type="AlphaFoldDB" id="A0A5C6DQ75"/>
<evidence type="ECO:0000259" key="6">
    <source>
        <dbReference type="Pfam" id="PF02797"/>
    </source>
</evidence>
<proteinExistence type="inferred from homology"/>
<dbReference type="InterPro" id="IPR016039">
    <property type="entry name" value="Thiolase-like"/>
</dbReference>
<evidence type="ECO:0000256" key="2">
    <source>
        <dbReference type="ARBA" id="ARBA00022679"/>
    </source>
</evidence>
<keyword evidence="8" id="KW-1185">Reference proteome</keyword>
<comment type="caution">
    <text evidence="7">The sequence shown here is derived from an EMBL/GenBank/DDBJ whole genome shotgun (WGS) entry which is preliminary data.</text>
</comment>
<evidence type="ECO:0000313" key="8">
    <source>
        <dbReference type="Proteomes" id="UP000315471"/>
    </source>
</evidence>
<dbReference type="CDD" id="cd00831">
    <property type="entry name" value="CHS_like"/>
    <property type="match status" value="1"/>
</dbReference>
<keyword evidence="7" id="KW-0012">Acyltransferase</keyword>
<dbReference type="InterPro" id="IPR011141">
    <property type="entry name" value="Polyketide_synthase_type-III"/>
</dbReference>
<sequence length="417" mass="44350">MKIHALGTSLPSHSIAQSDSAEIAATLCCENDQHRRLLTTLYRRTGVKSRHSVLLDPIPVDDVAGADFAERHSRPSHSRSSHSRSSHSRPSHSRSNGAIDGEPAPAGVNSAVATSPFDQQTFYPPAQHSHDRGPTTGQRSKAYRIHAAKLAIDAAMDALSQCEIAADSITHLVTVSCTGFQAPGVDVALISALGLPATVSRTHVGFMGCHGAINGLRIAKAFADSVPDARVLLVAVELCSLHQQYGWNHDRIVSNALFADGAAAIVGSVGEIGRRQSAIELQDSYSLIIPNTEAMMSWEIGDHGYEMFLSAEVPDIIRHATNDALSKWLAKSGLTLSDIRSWAIHPGGPRILDACSDALNLQACDLESSRSVLSRCGNMSSPTVLFVLKELLDAGRSAPTLMLGFGPGLAMEAAIFS</sequence>
<name>A0A5C6DQ75_9BACT</name>
<dbReference type="GO" id="GO:0030639">
    <property type="term" value="P:polyketide biosynthetic process"/>
    <property type="evidence" value="ECO:0007669"/>
    <property type="project" value="TreeGrafter"/>
</dbReference>
<dbReference type="OrthoDB" id="9786288at2"/>
<evidence type="ECO:0000256" key="1">
    <source>
        <dbReference type="ARBA" id="ARBA00005531"/>
    </source>
</evidence>
<feature type="active site" description="Acyl-thioester intermediate" evidence="3">
    <location>
        <position position="209"/>
    </location>
</feature>
<reference evidence="7 8" key="1">
    <citation type="submission" date="2019-02" db="EMBL/GenBank/DDBJ databases">
        <title>Deep-cultivation of Planctomycetes and their phenomic and genomic characterization uncovers novel biology.</title>
        <authorList>
            <person name="Wiegand S."/>
            <person name="Jogler M."/>
            <person name="Boedeker C."/>
            <person name="Pinto D."/>
            <person name="Vollmers J."/>
            <person name="Rivas-Marin E."/>
            <person name="Kohn T."/>
            <person name="Peeters S.H."/>
            <person name="Heuer A."/>
            <person name="Rast P."/>
            <person name="Oberbeckmann S."/>
            <person name="Bunk B."/>
            <person name="Jeske O."/>
            <person name="Meyerdierks A."/>
            <person name="Storesund J.E."/>
            <person name="Kallscheuer N."/>
            <person name="Luecker S."/>
            <person name="Lage O.M."/>
            <person name="Pohl T."/>
            <person name="Merkel B.J."/>
            <person name="Hornburger P."/>
            <person name="Mueller R.-W."/>
            <person name="Bruemmer F."/>
            <person name="Labrenz M."/>
            <person name="Spormann A.M."/>
            <person name="Op Den Camp H."/>
            <person name="Overmann J."/>
            <person name="Amann R."/>
            <person name="Jetten M.S.M."/>
            <person name="Mascher T."/>
            <person name="Medema M.H."/>
            <person name="Devos D.P."/>
            <person name="Kaster A.-K."/>
            <person name="Ovreas L."/>
            <person name="Rohde M."/>
            <person name="Galperin M.Y."/>
            <person name="Jogler C."/>
        </authorList>
    </citation>
    <scope>NUCLEOTIDE SEQUENCE [LARGE SCALE GENOMIC DNA]</scope>
    <source>
        <strain evidence="7 8">Q31b</strain>
    </source>
</reference>
<dbReference type="RefSeq" id="WP_146601098.1">
    <property type="nucleotide sequence ID" value="NZ_SJPY01000006.1"/>
</dbReference>
<evidence type="ECO:0000313" key="7">
    <source>
        <dbReference type="EMBL" id="TWU38772.1"/>
    </source>
</evidence>
<dbReference type="EC" id="2.3.1.-" evidence="7"/>
<evidence type="ECO:0000256" key="3">
    <source>
        <dbReference type="PIRSR" id="PIRSR000451-1"/>
    </source>
</evidence>
<dbReference type="EMBL" id="SJPY01000006">
    <property type="protein sequence ID" value="TWU38772.1"/>
    <property type="molecule type" value="Genomic_DNA"/>
</dbReference>
<feature type="domain" description="Chalcone/stilbene synthase C-terminal" evidence="6">
    <location>
        <begin position="281"/>
        <end position="415"/>
    </location>
</feature>
<dbReference type="PIRSF" id="PIRSF000451">
    <property type="entry name" value="PKS_III"/>
    <property type="match status" value="1"/>
</dbReference>
<dbReference type="InterPro" id="IPR012328">
    <property type="entry name" value="Chalcone/stilbene_synt_C"/>
</dbReference>
<protein>
    <submittedName>
        <fullName evidence="7">Alpha-pyrone synthesis polyketide synthase-like Pks18</fullName>
        <ecNumber evidence="7">2.3.1.-</ecNumber>
    </submittedName>
</protein>